<reference evidence="3" key="1">
    <citation type="submission" date="2016-11" db="EMBL/GenBank/DDBJ databases">
        <authorList>
            <person name="Varghese N."/>
            <person name="Submissions S."/>
        </authorList>
    </citation>
    <scope>NUCLEOTIDE SEQUENCE [LARGE SCALE GENOMIC DNA]</scope>
    <source>
        <strain evidence="3">DSM 16579</strain>
    </source>
</reference>
<organism evidence="2 3">
    <name type="scientific">Marinomonas polaris DSM 16579</name>
    <dbReference type="NCBI Taxonomy" id="1122206"/>
    <lineage>
        <taxon>Bacteria</taxon>
        <taxon>Pseudomonadati</taxon>
        <taxon>Pseudomonadota</taxon>
        <taxon>Gammaproteobacteria</taxon>
        <taxon>Oceanospirillales</taxon>
        <taxon>Oceanospirillaceae</taxon>
        <taxon>Marinomonas</taxon>
    </lineage>
</organism>
<protein>
    <submittedName>
        <fullName evidence="2">Uncharacterized protein</fullName>
    </submittedName>
</protein>
<dbReference type="EMBL" id="FQVF01000017">
    <property type="protein sequence ID" value="SHG20299.1"/>
    <property type="molecule type" value="Genomic_DNA"/>
</dbReference>
<gene>
    <name evidence="2" type="ORF">SAMN02745753_03471</name>
</gene>
<evidence type="ECO:0000313" key="3">
    <source>
        <dbReference type="Proteomes" id="UP000184517"/>
    </source>
</evidence>
<sequence>MYLQTTQTITLPSTIFISESAMASHYSLSDEYSEYDEYDEGDDEPYYGDPSDSDDDFWDDSNDD</sequence>
<dbReference type="AlphaFoldDB" id="A0A1M5HWK8"/>
<evidence type="ECO:0000313" key="2">
    <source>
        <dbReference type="EMBL" id="SHG20299.1"/>
    </source>
</evidence>
<feature type="compositionally biased region" description="Acidic residues" evidence="1">
    <location>
        <begin position="31"/>
        <end position="64"/>
    </location>
</feature>
<dbReference type="STRING" id="1122206.SAMN02745753_03471"/>
<name>A0A1M5HWK8_9GAMM</name>
<dbReference type="Proteomes" id="UP000184517">
    <property type="component" value="Unassembled WGS sequence"/>
</dbReference>
<proteinExistence type="predicted"/>
<keyword evidence="3" id="KW-1185">Reference proteome</keyword>
<dbReference type="RefSeq" id="WP_072840927.1">
    <property type="nucleotide sequence ID" value="NZ_FQVF01000017.1"/>
</dbReference>
<accession>A0A1M5HWK8</accession>
<evidence type="ECO:0000256" key="1">
    <source>
        <dbReference type="SAM" id="MobiDB-lite"/>
    </source>
</evidence>
<feature type="region of interest" description="Disordered" evidence="1">
    <location>
        <begin position="28"/>
        <end position="64"/>
    </location>
</feature>